<dbReference type="InterPro" id="IPR003776">
    <property type="entry name" value="YcaO-like_dom"/>
</dbReference>
<dbReference type="EMBL" id="NQKI01000049">
    <property type="protein sequence ID" value="OZY57549.1"/>
    <property type="molecule type" value="Genomic_DNA"/>
</dbReference>
<dbReference type="AlphaFoldDB" id="A0A266N4Y8"/>
<dbReference type="Gene3D" id="3.30.1330.230">
    <property type="match status" value="1"/>
</dbReference>
<dbReference type="OrthoDB" id="109999at2"/>
<dbReference type="PROSITE" id="PS51664">
    <property type="entry name" value="YCAO"/>
    <property type="match status" value="1"/>
</dbReference>
<dbReference type="PANTHER" id="PTHR37809:SF1">
    <property type="entry name" value="RIBOSOMAL PROTEIN S12 METHYLTHIOTRANSFERASE ACCESSORY FACTOR YCAO"/>
    <property type="match status" value="1"/>
</dbReference>
<sequence>MTTLIPPDERELSLPEAYARVLQELNCLGLACSVRTLGERIVNTRVMLSDANSGHQGVGSGKGYTDSALVGAHYEALEHYLSEHHEMHVGVELRPANRFTRDGIFHDDSLLDSVIQHTQASIASRLYHSPLDTASFYYPIAFSLPDYPGRPLAGDTFDYAGIRRYFSNSGIAIGSTYQEAALHAINECLERDALSLFLLSHFYYRHDRPLRRVQRPQAHHPLCNLWQEAETELQAEVILLDISSEFCVTTCMAFTHSGNQPITLFGCGTSLSASHAAARALTELVQVRLAATRADTAQHIDLQMRHLAAFPRLQRCLRLDIDDLMMHTRQQLVALPMHGAPGTLGEQIHVIARNVRAHNRELGISTLYQTDRGTTLANVVIPGLELFYIVSTGNVVIPQARGQALNECVR</sequence>
<accession>A0A266N4Y8</accession>
<feature type="domain" description="YcaO" evidence="1">
    <location>
        <begin position="59"/>
        <end position="410"/>
    </location>
</feature>
<evidence type="ECO:0000259" key="1">
    <source>
        <dbReference type="PROSITE" id="PS51664"/>
    </source>
</evidence>
<gene>
    <name evidence="2" type="ORF">CJF39_20970</name>
</gene>
<organism evidence="2 3">
    <name type="scientific">Pseudomonas lundensis</name>
    <dbReference type="NCBI Taxonomy" id="86185"/>
    <lineage>
        <taxon>Bacteria</taxon>
        <taxon>Pseudomonadati</taxon>
        <taxon>Pseudomonadota</taxon>
        <taxon>Gammaproteobacteria</taxon>
        <taxon>Pseudomonadales</taxon>
        <taxon>Pseudomonadaceae</taxon>
        <taxon>Pseudomonas</taxon>
    </lineage>
</organism>
<proteinExistence type="predicted"/>
<comment type="caution">
    <text evidence="2">The sequence shown here is derived from an EMBL/GenBank/DDBJ whole genome shotgun (WGS) entry which is preliminary data.</text>
</comment>
<name>A0A266N4Y8_9PSED</name>
<evidence type="ECO:0000313" key="2">
    <source>
        <dbReference type="EMBL" id="OZY57549.1"/>
    </source>
</evidence>
<reference evidence="2 3" key="1">
    <citation type="submission" date="2017-08" db="EMBL/GenBank/DDBJ databases">
        <title>Genomic and metabolic characterisation of spoilage-associated Pseudomonas species.</title>
        <authorList>
            <person name="Stanborough T."/>
            <person name="Fegan N."/>
            <person name="Powell S.M."/>
            <person name="Singh T."/>
            <person name="Tamplin M.L."/>
            <person name="Chandry P.S."/>
        </authorList>
    </citation>
    <scope>NUCLEOTIDE SEQUENCE [LARGE SCALE GENOMIC DNA]</scope>
    <source>
        <strain evidence="2 3">L1802</strain>
    </source>
</reference>
<evidence type="ECO:0000313" key="3">
    <source>
        <dbReference type="Proteomes" id="UP000215788"/>
    </source>
</evidence>
<dbReference type="PANTHER" id="PTHR37809">
    <property type="entry name" value="RIBOSOMAL PROTEIN S12 METHYLTHIOTRANSFERASE ACCESSORY FACTOR YCAO"/>
    <property type="match status" value="1"/>
</dbReference>
<dbReference type="Pfam" id="PF02624">
    <property type="entry name" value="YcaO"/>
    <property type="match status" value="1"/>
</dbReference>
<dbReference type="Proteomes" id="UP000215788">
    <property type="component" value="Unassembled WGS sequence"/>
</dbReference>
<protein>
    <recommendedName>
        <fullName evidence="1">YcaO domain-containing protein</fullName>
    </recommendedName>
</protein>